<evidence type="ECO:0000313" key="2">
    <source>
        <dbReference type="Proteomes" id="UP000321570"/>
    </source>
</evidence>
<name>A0A564Y330_HYMDI</name>
<evidence type="ECO:0000313" key="1">
    <source>
        <dbReference type="EMBL" id="VUZ40953.1"/>
    </source>
</evidence>
<accession>A0A564Y330</accession>
<organism evidence="1 2">
    <name type="scientific">Hymenolepis diminuta</name>
    <name type="common">Rat tapeworm</name>
    <dbReference type="NCBI Taxonomy" id="6216"/>
    <lineage>
        <taxon>Eukaryota</taxon>
        <taxon>Metazoa</taxon>
        <taxon>Spiralia</taxon>
        <taxon>Lophotrochozoa</taxon>
        <taxon>Platyhelminthes</taxon>
        <taxon>Cestoda</taxon>
        <taxon>Eucestoda</taxon>
        <taxon>Cyclophyllidea</taxon>
        <taxon>Hymenolepididae</taxon>
        <taxon>Hymenolepis</taxon>
    </lineage>
</organism>
<dbReference type="Proteomes" id="UP000321570">
    <property type="component" value="Unassembled WGS sequence"/>
</dbReference>
<dbReference type="AlphaFoldDB" id="A0A564Y330"/>
<keyword evidence="2" id="KW-1185">Reference proteome</keyword>
<sequence length="85" mass="9501">MADTNVTNEMKRHAVIVSIKAKLRNLEVAGLPEVATSFVCKVRKGLLNENNGGELATTRKRKVHCQRSADSLRAPEFVRRVHYVA</sequence>
<reference evidence="1 2" key="1">
    <citation type="submission" date="2019-07" db="EMBL/GenBank/DDBJ databases">
        <authorList>
            <person name="Jastrzebski P J."/>
            <person name="Paukszto L."/>
            <person name="Jastrzebski P J."/>
        </authorList>
    </citation>
    <scope>NUCLEOTIDE SEQUENCE [LARGE SCALE GENOMIC DNA]</scope>
    <source>
        <strain evidence="1 2">WMS-il1</strain>
    </source>
</reference>
<proteinExistence type="predicted"/>
<protein>
    <submittedName>
        <fullName evidence="1">Uncharacterized protein</fullName>
    </submittedName>
</protein>
<gene>
    <name evidence="1" type="ORF">WMSIL1_LOCUS1739</name>
</gene>
<dbReference type="EMBL" id="CABIJS010000044">
    <property type="protein sequence ID" value="VUZ40953.1"/>
    <property type="molecule type" value="Genomic_DNA"/>
</dbReference>